<dbReference type="EMBL" id="JAFBDQ010000005">
    <property type="protein sequence ID" value="MBM7556303.1"/>
    <property type="molecule type" value="Genomic_DNA"/>
</dbReference>
<protein>
    <recommendedName>
        <fullName evidence="1">COMM domain-containing protein</fullName>
    </recommendedName>
</protein>
<feature type="domain" description="COMM" evidence="1">
    <location>
        <begin position="143"/>
        <end position="188"/>
    </location>
</feature>
<sequence>MSEINFEKQEEIENLLTDKEKCDEIVNCLDEMNKKGIIGLDVNYMSYGIGVSETSYNEYIEEYDLNEFYLKYTLHILTELIEAFIEKKSLGEKNFDKDFIELNSYLIEKLREIILTDEFKQKLLFHISCLNDKLRSLNYQVIKKEELGHNITTALIELDIACNDGESKKVNFEVSKEKVKELRDKLDELCNKF</sequence>
<dbReference type="Pfam" id="PF07258">
    <property type="entry name" value="COMM_domain"/>
    <property type="match status" value="1"/>
</dbReference>
<evidence type="ECO:0000313" key="3">
    <source>
        <dbReference type="Proteomes" id="UP000774000"/>
    </source>
</evidence>
<gene>
    <name evidence="2" type="ORF">JOC47_001146</name>
</gene>
<organism evidence="2 3">
    <name type="scientific">Halanaerobacter jeridensis</name>
    <dbReference type="NCBI Taxonomy" id="706427"/>
    <lineage>
        <taxon>Bacteria</taxon>
        <taxon>Bacillati</taxon>
        <taxon>Bacillota</taxon>
        <taxon>Clostridia</taxon>
        <taxon>Halanaerobiales</taxon>
        <taxon>Halobacteroidaceae</taxon>
        <taxon>Halanaerobacter</taxon>
    </lineage>
</organism>
<reference evidence="2" key="1">
    <citation type="submission" date="2021-01" db="EMBL/GenBank/DDBJ databases">
        <title>Genomic Encyclopedia of Type Strains, Phase IV (KMG-IV): sequencing the most valuable type-strain genomes for metagenomic binning, comparative biology and taxonomic classification.</title>
        <authorList>
            <person name="Goeker M."/>
        </authorList>
    </citation>
    <scope>NUCLEOTIDE SEQUENCE</scope>
    <source>
        <strain evidence="2">DSM 23230</strain>
    </source>
</reference>
<accession>A0A938XNW2</accession>
<evidence type="ECO:0000259" key="1">
    <source>
        <dbReference type="Pfam" id="PF07258"/>
    </source>
</evidence>
<proteinExistence type="predicted"/>
<dbReference type="Proteomes" id="UP000774000">
    <property type="component" value="Unassembled WGS sequence"/>
</dbReference>
<dbReference type="RefSeq" id="WP_204701083.1">
    <property type="nucleotide sequence ID" value="NZ_JAFBDQ010000005.1"/>
</dbReference>
<dbReference type="InterPro" id="IPR017920">
    <property type="entry name" value="COMM"/>
</dbReference>
<comment type="caution">
    <text evidence="2">The sequence shown here is derived from an EMBL/GenBank/DDBJ whole genome shotgun (WGS) entry which is preliminary data.</text>
</comment>
<dbReference type="AlphaFoldDB" id="A0A938XNW2"/>
<evidence type="ECO:0000313" key="2">
    <source>
        <dbReference type="EMBL" id="MBM7556303.1"/>
    </source>
</evidence>
<name>A0A938XNW2_9FIRM</name>
<keyword evidence="3" id="KW-1185">Reference proteome</keyword>